<comment type="caution">
    <text evidence="1">The sequence shown here is derived from an EMBL/GenBank/DDBJ whole genome shotgun (WGS) entry which is preliminary data.</text>
</comment>
<accession>A0ABR1ZND2</accession>
<name>A0ABR1ZND2_9ROSI</name>
<keyword evidence="2" id="KW-1185">Reference proteome</keyword>
<evidence type="ECO:0000313" key="1">
    <source>
        <dbReference type="EMBL" id="KAK8482038.1"/>
    </source>
</evidence>
<protein>
    <submittedName>
        <fullName evidence="1">Uncharacterized protein</fullName>
    </submittedName>
</protein>
<dbReference type="Proteomes" id="UP001396334">
    <property type="component" value="Unassembled WGS sequence"/>
</dbReference>
<evidence type="ECO:0000313" key="2">
    <source>
        <dbReference type="Proteomes" id="UP001396334"/>
    </source>
</evidence>
<dbReference type="EMBL" id="JBBPBN010000826">
    <property type="protein sequence ID" value="KAK8482038.1"/>
    <property type="molecule type" value="Genomic_DNA"/>
</dbReference>
<organism evidence="1 2">
    <name type="scientific">Hibiscus sabdariffa</name>
    <name type="common">roselle</name>
    <dbReference type="NCBI Taxonomy" id="183260"/>
    <lineage>
        <taxon>Eukaryota</taxon>
        <taxon>Viridiplantae</taxon>
        <taxon>Streptophyta</taxon>
        <taxon>Embryophyta</taxon>
        <taxon>Tracheophyta</taxon>
        <taxon>Spermatophyta</taxon>
        <taxon>Magnoliopsida</taxon>
        <taxon>eudicotyledons</taxon>
        <taxon>Gunneridae</taxon>
        <taxon>Pentapetalae</taxon>
        <taxon>rosids</taxon>
        <taxon>malvids</taxon>
        <taxon>Malvales</taxon>
        <taxon>Malvaceae</taxon>
        <taxon>Malvoideae</taxon>
        <taxon>Hibiscus</taxon>
    </lineage>
</organism>
<reference evidence="1 2" key="1">
    <citation type="journal article" date="2024" name="G3 (Bethesda)">
        <title>Genome assembly of Hibiscus sabdariffa L. provides insights into metabolisms of medicinal natural products.</title>
        <authorList>
            <person name="Kim T."/>
        </authorList>
    </citation>
    <scope>NUCLEOTIDE SEQUENCE [LARGE SCALE GENOMIC DNA]</scope>
    <source>
        <strain evidence="1">TK-2024</strain>
        <tissue evidence="1">Old leaves</tissue>
    </source>
</reference>
<proteinExistence type="predicted"/>
<gene>
    <name evidence="1" type="ORF">V6N11_012725</name>
</gene>
<sequence>MFYLEISRSSAGLENEGGCCWTDSVSPALDIGESSKAVVAIVSDKQVAVDVVVDDEQVVSDDVVTVQDDVTDVGDMYGGYCGFF</sequence>